<keyword evidence="3" id="KW-0732">Signal</keyword>
<protein>
    <submittedName>
        <fullName evidence="5">DJ-1/PfpI family protein</fullName>
    </submittedName>
</protein>
<dbReference type="InterPro" id="IPR029062">
    <property type="entry name" value="Class_I_gatase-like"/>
</dbReference>
<dbReference type="InterPro" id="IPR002818">
    <property type="entry name" value="DJ-1/PfpI"/>
</dbReference>
<keyword evidence="6" id="KW-1185">Reference proteome</keyword>
<dbReference type="EMBL" id="BAAAKV010000013">
    <property type="protein sequence ID" value="GAA1162242.1"/>
    <property type="molecule type" value="Genomic_DNA"/>
</dbReference>
<keyword evidence="2" id="KW-1133">Transmembrane helix</keyword>
<feature type="signal peptide" evidence="3">
    <location>
        <begin position="1"/>
        <end position="23"/>
    </location>
</feature>
<evidence type="ECO:0000256" key="1">
    <source>
        <dbReference type="SAM" id="MobiDB-lite"/>
    </source>
</evidence>
<dbReference type="Pfam" id="PF01965">
    <property type="entry name" value="DJ-1_PfpI"/>
    <property type="match status" value="1"/>
</dbReference>
<reference evidence="5 6" key="1">
    <citation type="journal article" date="2019" name="Int. J. Syst. Evol. Microbiol.">
        <title>The Global Catalogue of Microorganisms (GCM) 10K type strain sequencing project: providing services to taxonomists for standard genome sequencing and annotation.</title>
        <authorList>
            <consortium name="The Broad Institute Genomics Platform"/>
            <consortium name="The Broad Institute Genome Sequencing Center for Infectious Disease"/>
            <person name="Wu L."/>
            <person name="Ma J."/>
        </authorList>
    </citation>
    <scope>NUCLEOTIDE SEQUENCE [LARGE SCALE GENOMIC DNA]</scope>
    <source>
        <strain evidence="5 6">JCM 12696</strain>
    </source>
</reference>
<accession>A0ABN1USB4</accession>
<evidence type="ECO:0000256" key="2">
    <source>
        <dbReference type="SAM" id="Phobius"/>
    </source>
</evidence>
<dbReference type="PANTHER" id="PTHR43130:SF3">
    <property type="entry name" value="HTH-TYPE TRANSCRIPTIONAL REGULATOR RV1931C"/>
    <property type="match status" value="1"/>
</dbReference>
<feature type="domain" description="DJ-1/PfpI" evidence="4">
    <location>
        <begin position="52"/>
        <end position="217"/>
    </location>
</feature>
<proteinExistence type="predicted"/>
<sequence>MGTVLSVASFAGIAFAGVSTSMADSFAPAPAASDAGAWPTTRAVPSSRITVAVVVSNEGSVATDVMAPYQVFAESEKLFVYTVAAERRVSPLSGGAHLLPDHTLAEVDSGVVPEPDVVVVPAVTDPADAKEARLREWIMERYRKGARVLGVCAGSELLAASGLLDGRNATSFWSNISSLKRQYPQVHWKRGQRYVEDGRVTTTAGVTSGTVGALRVVEELAGKDEATRIGKGLSYPGWTPDGPTTIPANHLTPGDLPYALNAAFPWLRSTVGIGLVDGVDEIDAAAAFEAYGGVSFSARTVVLGSRGTVTTRHGLVLIAQPTGSSSHGVDRFVVPGVADVSAVDTSLRTWAHRNKLAVELPGGGRYDGEFGFDPVLRDLARHSDRSTARVTAKFSEYPSSHLTLTGAAWPWRSTLLAVAAAAVSIGAGFLSMRRVRFLKLAVLSARYTGSVPSGSSTCRRTNSTTCSGTSSSAGKHPIR</sequence>
<dbReference type="SUPFAM" id="SSF52317">
    <property type="entry name" value="Class I glutamine amidotransferase-like"/>
    <property type="match status" value="1"/>
</dbReference>
<evidence type="ECO:0000313" key="6">
    <source>
        <dbReference type="Proteomes" id="UP001501371"/>
    </source>
</evidence>
<keyword evidence="2" id="KW-0472">Membrane</keyword>
<feature type="transmembrane region" description="Helical" evidence="2">
    <location>
        <begin position="409"/>
        <end position="430"/>
    </location>
</feature>
<keyword evidence="2" id="KW-0812">Transmembrane</keyword>
<name>A0ABN1USB4_9ACTN</name>
<feature type="region of interest" description="Disordered" evidence="1">
    <location>
        <begin position="453"/>
        <end position="479"/>
    </location>
</feature>
<feature type="chain" id="PRO_5045468931" evidence="3">
    <location>
        <begin position="24"/>
        <end position="479"/>
    </location>
</feature>
<comment type="caution">
    <text evidence="5">The sequence shown here is derived from an EMBL/GenBank/DDBJ whole genome shotgun (WGS) entry which is preliminary data.</text>
</comment>
<evidence type="ECO:0000313" key="5">
    <source>
        <dbReference type="EMBL" id="GAA1162242.1"/>
    </source>
</evidence>
<feature type="compositionally biased region" description="Low complexity" evidence="1">
    <location>
        <begin position="453"/>
        <end position="472"/>
    </location>
</feature>
<dbReference type="InterPro" id="IPR052158">
    <property type="entry name" value="INH-QAR"/>
</dbReference>
<dbReference type="Proteomes" id="UP001501371">
    <property type="component" value="Unassembled WGS sequence"/>
</dbReference>
<evidence type="ECO:0000256" key="3">
    <source>
        <dbReference type="SAM" id="SignalP"/>
    </source>
</evidence>
<dbReference type="PANTHER" id="PTHR43130">
    <property type="entry name" value="ARAC-FAMILY TRANSCRIPTIONAL REGULATOR"/>
    <property type="match status" value="1"/>
</dbReference>
<dbReference type="Gene3D" id="3.40.50.880">
    <property type="match status" value="1"/>
</dbReference>
<evidence type="ECO:0000259" key="4">
    <source>
        <dbReference type="Pfam" id="PF01965"/>
    </source>
</evidence>
<organism evidence="5 6">
    <name type="scientific">Streptomyces hebeiensis</name>
    <dbReference type="NCBI Taxonomy" id="229486"/>
    <lineage>
        <taxon>Bacteria</taxon>
        <taxon>Bacillati</taxon>
        <taxon>Actinomycetota</taxon>
        <taxon>Actinomycetes</taxon>
        <taxon>Kitasatosporales</taxon>
        <taxon>Streptomycetaceae</taxon>
        <taxon>Streptomyces</taxon>
    </lineage>
</organism>
<gene>
    <name evidence="5" type="ORF">GCM10009654_18650</name>
</gene>